<dbReference type="PANTHER" id="PTHR47592:SF27">
    <property type="entry name" value="OS08G0421700 PROTEIN"/>
    <property type="match status" value="1"/>
</dbReference>
<feature type="region of interest" description="Disordered" evidence="1">
    <location>
        <begin position="227"/>
        <end position="271"/>
    </location>
</feature>
<evidence type="ECO:0000256" key="1">
    <source>
        <dbReference type="SAM" id="MobiDB-lite"/>
    </source>
</evidence>
<protein>
    <recommendedName>
        <fullName evidence="2">Retrovirus-related Pol polyprotein from transposon TNT 1-94-like beta-barrel domain-containing protein</fullName>
    </recommendedName>
</protein>
<proteinExistence type="predicted"/>
<dbReference type="Pfam" id="PF22936">
    <property type="entry name" value="Pol_BBD"/>
    <property type="match status" value="1"/>
</dbReference>
<feature type="compositionally biased region" description="Basic residues" evidence="1">
    <location>
        <begin position="103"/>
        <end position="118"/>
    </location>
</feature>
<reference evidence="3" key="1">
    <citation type="journal article" date="2019" name="Sci. Rep.">
        <title>Draft genome of Tanacetum cinerariifolium, the natural source of mosquito coil.</title>
        <authorList>
            <person name="Yamashiro T."/>
            <person name="Shiraishi A."/>
            <person name="Satake H."/>
            <person name="Nakayama K."/>
        </authorList>
    </citation>
    <scope>NUCLEOTIDE SEQUENCE</scope>
</reference>
<feature type="compositionally biased region" description="Basic and acidic residues" evidence="1">
    <location>
        <begin position="231"/>
        <end position="255"/>
    </location>
</feature>
<comment type="caution">
    <text evidence="3">The sequence shown here is derived from an EMBL/GenBank/DDBJ whole genome shotgun (WGS) entry which is preliminary data.</text>
</comment>
<name>A0A699IY85_TANCI</name>
<organism evidence="3">
    <name type="scientific">Tanacetum cinerariifolium</name>
    <name type="common">Dalmatian daisy</name>
    <name type="synonym">Chrysanthemum cinerariifolium</name>
    <dbReference type="NCBI Taxonomy" id="118510"/>
    <lineage>
        <taxon>Eukaryota</taxon>
        <taxon>Viridiplantae</taxon>
        <taxon>Streptophyta</taxon>
        <taxon>Embryophyta</taxon>
        <taxon>Tracheophyta</taxon>
        <taxon>Spermatophyta</taxon>
        <taxon>Magnoliopsida</taxon>
        <taxon>eudicotyledons</taxon>
        <taxon>Gunneridae</taxon>
        <taxon>Pentapetalae</taxon>
        <taxon>asterids</taxon>
        <taxon>campanulids</taxon>
        <taxon>Asterales</taxon>
        <taxon>Asteraceae</taxon>
        <taxon>Asteroideae</taxon>
        <taxon>Anthemideae</taxon>
        <taxon>Anthemidinae</taxon>
        <taxon>Tanacetum</taxon>
    </lineage>
</organism>
<evidence type="ECO:0000313" key="3">
    <source>
        <dbReference type="EMBL" id="GEZ96102.1"/>
    </source>
</evidence>
<evidence type="ECO:0000259" key="2">
    <source>
        <dbReference type="Pfam" id="PF22936"/>
    </source>
</evidence>
<feature type="domain" description="Retrovirus-related Pol polyprotein from transposon TNT 1-94-like beta-barrel" evidence="2">
    <location>
        <begin position="126"/>
        <end position="173"/>
    </location>
</feature>
<gene>
    <name evidence="3" type="ORF">Tci_568075</name>
</gene>
<accession>A0A699IY85</accession>
<sequence length="271" mass="30809">MTNTTPLVIVTPPVNTIGASVTSTVANHAKKPEKFNDQNFKRWQQKMFFYLTTLNLVRFLKETAPLVEPPMEGKQAGLKRRLFTCSAKANMVEHDGSSLRSNSKGKGKDKRKNDKKSKGKSEAVDNGEKLYVGNSATADIKGEGDVILKMTSKKELKLPNVLYVLEIHKNLVFGWLLNKFDFRLVFYSDKYVGKIYAMNDIQKNAVTKSRNASLFKNIFPCLTKETGSSSRLDDEVVQDKRQQDDNDLQVERQDQVEEEVEPRRGKRARTE</sequence>
<feature type="region of interest" description="Disordered" evidence="1">
    <location>
        <begin position="93"/>
        <end position="123"/>
    </location>
</feature>
<dbReference type="InterPro" id="IPR054722">
    <property type="entry name" value="PolX-like_BBD"/>
</dbReference>
<dbReference type="PANTHER" id="PTHR47592">
    <property type="entry name" value="PBF68 PROTEIN"/>
    <property type="match status" value="1"/>
</dbReference>
<dbReference type="AlphaFoldDB" id="A0A699IY85"/>
<dbReference type="EMBL" id="BKCJ010348061">
    <property type="protein sequence ID" value="GEZ96102.1"/>
    <property type="molecule type" value="Genomic_DNA"/>
</dbReference>